<sequence>MNFEPLYELKNRLENVAIVGINLAKDDFRLKRAVEQIKEYSTVAKVFKQIYDMGNQLISTDDEDKCDLFLDLLALLDAVLCTQATTYSGEKPQEIKTIAKTKDFYKELHYSELSPLIYAFTENGGGRLNIIADAIDNNSEIFDDFRLKSYMIKGLSDKYLEIVNLATKQLKKQRKEIIPLLKDGFSPRGGKEMLARLDIISHIAKEDENDFYKYCIENGSKEMKENAISELKYSQDNIDYILDLIKTEKGTVKNKAYISLLWMNDSRAEKEWDKFFKKEPFDNIYSFQFANQQWAIDYLNNFIGVYIEELKNKTLKTVEERREVENKVAKICSVSFNKEIDKKLDYYRELYPYNKYEVKRILSYYIVTNLNKEITDLIKELSEKYEGEFLEQEFLISLIKDKPETTYKNFSKFAGVGKDEKGIKKLFHTFFANNKTSKNKEKAKVQEDFRTLFNVIFHIHYDKENKEYILYWQNINDYSNTKIKLSGFDKKWYDVIFNIEDDFYENWNYYSSYHRDLKNLYNPDIKGMKEKYGEFYYNIILSRVPYAADIEFLNKLGWTDYKDFLKGKIDIEKNAPKLHNRVRTIGYILNEVPISESELIKQIEELLEMDKKTKRMSINLCERWLERLKSGVKVKEL</sequence>
<protein>
    <submittedName>
        <fullName evidence="1">Uncharacterized protein</fullName>
    </submittedName>
</protein>
<evidence type="ECO:0000313" key="1">
    <source>
        <dbReference type="EMBL" id="OWP26442.1"/>
    </source>
</evidence>
<dbReference type="AlphaFoldDB" id="A0A246EIH2"/>
<reference evidence="1 2" key="1">
    <citation type="submission" date="2017-05" db="EMBL/GenBank/DDBJ databases">
        <title>Genome sequencing of Fusobacterium nucleatum subsp. polymorphum KCOM 1001 (=ChDC F119).</title>
        <authorList>
            <person name="Kook J.-K."/>
            <person name="Park S.-N."/>
            <person name="Lim Y.K."/>
            <person name="Roh H."/>
        </authorList>
    </citation>
    <scope>NUCLEOTIDE SEQUENCE [LARGE SCALE GENOMIC DNA]</scope>
    <source>
        <strain evidence="1 2">KCOM 1001</strain>
    </source>
</reference>
<accession>A0A246EIH2</accession>
<dbReference type="Proteomes" id="UP000197470">
    <property type="component" value="Unassembled WGS sequence"/>
</dbReference>
<evidence type="ECO:0000313" key="2">
    <source>
        <dbReference type="Proteomes" id="UP000197470"/>
    </source>
</evidence>
<organism evidence="1 2">
    <name type="scientific">Fusobacterium nucleatum subsp. polymorphum</name>
    <name type="common">Fusobacterium polymorphum</name>
    <dbReference type="NCBI Taxonomy" id="76857"/>
    <lineage>
        <taxon>Bacteria</taxon>
        <taxon>Fusobacteriati</taxon>
        <taxon>Fusobacteriota</taxon>
        <taxon>Fusobacteriia</taxon>
        <taxon>Fusobacteriales</taxon>
        <taxon>Fusobacteriaceae</taxon>
        <taxon>Fusobacterium</taxon>
    </lineage>
</organism>
<proteinExistence type="predicted"/>
<dbReference type="RefSeq" id="WP_088389445.1">
    <property type="nucleotide sequence ID" value="NZ_NHRT01000001.1"/>
</dbReference>
<name>A0A246EIH2_FUSNP</name>
<gene>
    <name evidence="1" type="ORF">CA839_11625</name>
</gene>
<comment type="caution">
    <text evidence="1">The sequence shown here is derived from an EMBL/GenBank/DDBJ whole genome shotgun (WGS) entry which is preliminary data.</text>
</comment>
<dbReference type="EMBL" id="NHRT01000001">
    <property type="protein sequence ID" value="OWP26442.1"/>
    <property type="molecule type" value="Genomic_DNA"/>
</dbReference>